<evidence type="ECO:0000256" key="6">
    <source>
        <dbReference type="ARBA" id="ARBA00005139"/>
    </source>
</evidence>
<comment type="catalytic activity">
    <reaction evidence="27">
        <text>L-homoserine + NAD(+) = L-aspartate 4-semialdehyde + NADH + H(+)</text>
        <dbReference type="Rhea" id="RHEA:15757"/>
        <dbReference type="ChEBI" id="CHEBI:15378"/>
        <dbReference type="ChEBI" id="CHEBI:57476"/>
        <dbReference type="ChEBI" id="CHEBI:57540"/>
        <dbReference type="ChEBI" id="CHEBI:57945"/>
        <dbReference type="ChEBI" id="CHEBI:537519"/>
        <dbReference type="EC" id="1.1.1.3"/>
    </reaction>
    <physiologicalReaction direction="right-to-left" evidence="27">
        <dbReference type="Rhea" id="RHEA:15759"/>
    </physiologicalReaction>
</comment>
<comment type="pathway">
    <text evidence="2">Amino-acid biosynthesis; L-lysine biosynthesis via DAP pathway; (S)-tetrahydrodipicolinate from L-aspartate: step 1/4.</text>
</comment>
<evidence type="ECO:0000256" key="28">
    <source>
        <dbReference type="SAM" id="Coils"/>
    </source>
</evidence>
<dbReference type="GO" id="GO:0046872">
    <property type="term" value="F:metal ion binding"/>
    <property type="evidence" value="ECO:0007669"/>
    <property type="project" value="UniProtKB-KW"/>
</dbReference>
<dbReference type="NCBIfam" id="TIGR00657">
    <property type="entry name" value="asp_kinases"/>
    <property type="match status" value="1"/>
</dbReference>
<keyword evidence="15 30" id="KW-0418">Kinase</keyword>
<dbReference type="Gene3D" id="3.40.1160.10">
    <property type="entry name" value="Acetylglutamate kinase-like"/>
    <property type="match status" value="1"/>
</dbReference>
<protein>
    <submittedName>
        <fullName evidence="30">Bifunctional aspartate kinase/homoserine dehydrogenase I</fullName>
    </submittedName>
</protein>
<sequence>MKILKFGGTSVANSQNIQLVENIVKKESSQCNVVVIVSALHGVTDLLIQAADSASVKNNDYQSLLKKAEEKHLNLVKELIPVLEQSSLLSFVKKQFNDLEDLYNGVFVLGELTPKIKDRIAAYGEFLSSSIIAARLQHQGLDCLWMNTSELIITDSNFTNAKVNFNITENNFKNYFSQHQHQHQVIIGPGFTAHDENGHMTTLGRGGSDYTAAIIAAAIHAEELQIWTDVSGMMTADPRLATHAKPIAEISYHEAMELSHFGAKVIYPPSIQPVMVRNINLKIKNTFDPEAQGTLVTHNLNISENEKQEVAVGISNMGNIALLTLEGSGMVGIPGISAKLFQCLSQEKINVILITQGSSEHSITIAIHQKDIAAAESAINVSFADDINLKRIAPVTIETGLSIVALVGENMKSRSGVSAKMFGCLGNNGINIRTIAQGSSERNISVVIAEKDARKAVNVLHEDFFESEIKQIHLYICGTGNVGTKLIKQIYDQNQYLRENHFINLRIAGLSNSRKMIFADKGISKEEYISWNESGTEASAQRFAEEIIIRNLRNSVFVDITASSEIPEVYESLLKRSINIVACNKIAASSDFEKYTTLKNTARNHNCSFHFETNVGAGLPVIGTINDLIKSGDKITSIEAVLSGTLNFVFNAYDGSRTFSEVVAQAQKEGYTEPDPRLDLSGTDVARKILILAREAGYPLQFEEIENIGFLPEACMEGNVEQFYEKLTEYENHFKSLFDSAQKEGKILKYTAEFKDGKAKVGLQHVAPGSDLFHLYGKDNIVIFKTLRYSEQPLVIKGAGAGAEVTASGIFADIIRSV</sequence>
<evidence type="ECO:0000256" key="7">
    <source>
        <dbReference type="ARBA" id="ARBA00007952"/>
    </source>
</evidence>
<comment type="pathway">
    <text evidence="5">Amino-acid biosynthesis; L-methionine biosynthesis via de novo pathway; L-homoserine from L-aspartate: step 3/3.</text>
</comment>
<comment type="pathway">
    <text evidence="4">Amino-acid biosynthesis; L-threonine biosynthesis; L-threonine from L-aspartate: step 3/5.</text>
</comment>
<evidence type="ECO:0000313" key="31">
    <source>
        <dbReference type="Proteomes" id="UP000256686"/>
    </source>
</evidence>
<dbReference type="InterPro" id="IPR042199">
    <property type="entry name" value="AsparK_Bifunc_asparK/hSer_DH"/>
</dbReference>
<dbReference type="FunFam" id="3.30.2130.10:FF:000001">
    <property type="entry name" value="Bifunctional aspartokinase/homoserine dehydrogenase"/>
    <property type="match status" value="1"/>
</dbReference>
<dbReference type="CDD" id="cd04243">
    <property type="entry name" value="AAK_AK-HSDH-like"/>
    <property type="match status" value="1"/>
</dbReference>
<evidence type="ECO:0000256" key="17">
    <source>
        <dbReference type="ARBA" id="ARBA00022857"/>
    </source>
</evidence>
<comment type="cofactor">
    <cofactor evidence="1">
        <name>a metal cation</name>
        <dbReference type="ChEBI" id="CHEBI:25213"/>
    </cofactor>
</comment>
<dbReference type="GO" id="GO:0009090">
    <property type="term" value="P:homoserine biosynthetic process"/>
    <property type="evidence" value="ECO:0007669"/>
    <property type="project" value="UniProtKB-ARBA"/>
</dbReference>
<dbReference type="InterPro" id="IPR036393">
    <property type="entry name" value="AceGlu_kinase-like_sf"/>
</dbReference>
<dbReference type="AlphaFoldDB" id="A0A3D9C0J4"/>
<keyword evidence="12" id="KW-0791">Threonine biosynthesis</keyword>
<keyword evidence="14" id="KW-0547">Nucleotide-binding</keyword>
<evidence type="ECO:0000256" key="18">
    <source>
        <dbReference type="ARBA" id="ARBA00023002"/>
    </source>
</evidence>
<evidence type="ECO:0000256" key="20">
    <source>
        <dbReference type="ARBA" id="ARBA00023053"/>
    </source>
</evidence>
<dbReference type="SUPFAM" id="SSF51735">
    <property type="entry name" value="NAD(P)-binding Rossmann-fold domains"/>
    <property type="match status" value="1"/>
</dbReference>
<reference evidence="31" key="1">
    <citation type="submission" date="2018-06" db="EMBL/GenBank/DDBJ databases">
        <authorList>
            <person name="Lum Nde A."/>
            <person name="Hugo C."/>
        </authorList>
    </citation>
    <scope>NUCLEOTIDE SEQUENCE [LARGE SCALE GENOMIC DNA]</scope>
    <source>
        <strain evidence="31">1_F178</strain>
    </source>
</reference>
<dbReference type="UniPathway" id="UPA00050">
    <property type="reaction ID" value="UER00063"/>
</dbReference>
<feature type="domain" description="ACT" evidence="29">
    <location>
        <begin position="406"/>
        <end position="484"/>
    </location>
</feature>
<evidence type="ECO:0000256" key="26">
    <source>
        <dbReference type="ARBA" id="ARBA00048841"/>
    </source>
</evidence>
<evidence type="ECO:0000256" key="25">
    <source>
        <dbReference type="ARBA" id="ARBA00048561"/>
    </source>
</evidence>
<dbReference type="InterPro" id="IPR001048">
    <property type="entry name" value="Asp/Glu/Uridylate_kinase"/>
</dbReference>
<evidence type="ECO:0000256" key="21">
    <source>
        <dbReference type="ARBA" id="ARBA00023154"/>
    </source>
</evidence>
<dbReference type="Pfam" id="PF00696">
    <property type="entry name" value="AA_kinase"/>
    <property type="match status" value="1"/>
</dbReference>
<keyword evidence="21" id="KW-0457">Lysine biosynthesis</keyword>
<name>A0A3D9C0J4_9FLAO</name>
<comment type="catalytic activity">
    <reaction evidence="26">
        <text>L-homoserine + NADP(+) = L-aspartate 4-semialdehyde + NADPH + H(+)</text>
        <dbReference type="Rhea" id="RHEA:15761"/>
        <dbReference type="ChEBI" id="CHEBI:15378"/>
        <dbReference type="ChEBI" id="CHEBI:57476"/>
        <dbReference type="ChEBI" id="CHEBI:57783"/>
        <dbReference type="ChEBI" id="CHEBI:58349"/>
        <dbReference type="ChEBI" id="CHEBI:537519"/>
        <dbReference type="EC" id="1.1.1.3"/>
    </reaction>
    <physiologicalReaction direction="right-to-left" evidence="26">
        <dbReference type="Rhea" id="RHEA:15763"/>
    </physiologicalReaction>
</comment>
<dbReference type="InterPro" id="IPR049638">
    <property type="entry name" value="AK-HD"/>
</dbReference>
<comment type="caution">
    <text evidence="30">The sequence shown here is derived from an EMBL/GenBank/DDBJ whole genome shotgun (WGS) entry which is preliminary data.</text>
</comment>
<keyword evidence="31" id="KW-1185">Reference proteome</keyword>
<dbReference type="RefSeq" id="WP_115973646.1">
    <property type="nucleotide sequence ID" value="NZ_QNVT01000039.1"/>
</dbReference>
<evidence type="ECO:0000256" key="4">
    <source>
        <dbReference type="ARBA" id="ARBA00005056"/>
    </source>
</evidence>
<dbReference type="InterPro" id="IPR045865">
    <property type="entry name" value="ACT-like_dom_sf"/>
</dbReference>
<keyword evidence="10" id="KW-0028">Amino-acid biosynthesis</keyword>
<dbReference type="SUPFAM" id="SSF55021">
    <property type="entry name" value="ACT-like"/>
    <property type="match status" value="2"/>
</dbReference>
<dbReference type="NCBIfam" id="NF006959">
    <property type="entry name" value="PRK09436.1"/>
    <property type="match status" value="1"/>
</dbReference>
<dbReference type="GO" id="GO:0005524">
    <property type="term" value="F:ATP binding"/>
    <property type="evidence" value="ECO:0007669"/>
    <property type="project" value="UniProtKB-KW"/>
</dbReference>
<dbReference type="Pfam" id="PF22468">
    <property type="entry name" value="ACT_9"/>
    <property type="match status" value="2"/>
</dbReference>
<evidence type="ECO:0000256" key="19">
    <source>
        <dbReference type="ARBA" id="ARBA00023027"/>
    </source>
</evidence>
<dbReference type="InterPro" id="IPR001342">
    <property type="entry name" value="HDH_cat"/>
</dbReference>
<keyword evidence="22" id="KW-0486">Methionine biosynthesis</keyword>
<organism evidence="30 31">
    <name type="scientific">Chryseobacterium pennae</name>
    <dbReference type="NCBI Taxonomy" id="2258962"/>
    <lineage>
        <taxon>Bacteria</taxon>
        <taxon>Pseudomonadati</taxon>
        <taxon>Bacteroidota</taxon>
        <taxon>Flavobacteriia</taxon>
        <taxon>Flavobacteriales</taxon>
        <taxon>Weeksellaceae</taxon>
        <taxon>Chryseobacterium group</taxon>
        <taxon>Chryseobacterium</taxon>
    </lineage>
</organism>
<evidence type="ECO:0000256" key="2">
    <source>
        <dbReference type="ARBA" id="ARBA00004766"/>
    </source>
</evidence>
<comment type="pathway">
    <text evidence="6">Amino-acid biosynthesis; L-threonine biosynthesis; L-threonine from L-aspartate: step 1/5.</text>
</comment>
<evidence type="ECO:0000256" key="1">
    <source>
        <dbReference type="ARBA" id="ARBA00001920"/>
    </source>
</evidence>
<keyword evidence="18" id="KW-0560">Oxidoreductase</keyword>
<evidence type="ECO:0000256" key="27">
    <source>
        <dbReference type="ARBA" id="ARBA00049031"/>
    </source>
</evidence>
<keyword evidence="16" id="KW-0067">ATP-binding</keyword>
<evidence type="ECO:0000256" key="5">
    <source>
        <dbReference type="ARBA" id="ARBA00005062"/>
    </source>
</evidence>
<dbReference type="InterPro" id="IPR011147">
    <property type="entry name" value="Bifunc_Aspkin/hSer_DH"/>
</dbReference>
<dbReference type="PROSITE" id="PS01042">
    <property type="entry name" value="HOMOSER_DHGENASE"/>
    <property type="match status" value="1"/>
</dbReference>
<evidence type="ECO:0000256" key="3">
    <source>
        <dbReference type="ARBA" id="ARBA00004986"/>
    </source>
</evidence>
<dbReference type="InterPro" id="IPR019811">
    <property type="entry name" value="HDH_CS"/>
</dbReference>
<dbReference type="EMBL" id="QNVT01000039">
    <property type="protein sequence ID" value="REC59390.1"/>
    <property type="molecule type" value="Genomic_DNA"/>
</dbReference>
<keyword evidence="28" id="KW-0175">Coiled coil</keyword>
<dbReference type="SUPFAM" id="SSF55347">
    <property type="entry name" value="Glyceraldehyde-3-phosphate dehydrogenase-like, C-terminal domain"/>
    <property type="match status" value="1"/>
</dbReference>
<evidence type="ECO:0000256" key="24">
    <source>
        <dbReference type="ARBA" id="ARBA00044938"/>
    </source>
</evidence>
<comment type="pathway">
    <text evidence="3">Amino-acid biosynthesis; L-methionine biosynthesis via de novo pathway; L-homoserine from L-aspartate: step 1/3.</text>
</comment>
<dbReference type="CDD" id="cd04922">
    <property type="entry name" value="ACT_AKi-HSDH-ThrA_2"/>
    <property type="match status" value="1"/>
</dbReference>
<evidence type="ECO:0000256" key="16">
    <source>
        <dbReference type="ARBA" id="ARBA00022840"/>
    </source>
</evidence>
<dbReference type="InterPro" id="IPR002912">
    <property type="entry name" value="ACT_dom"/>
</dbReference>
<evidence type="ECO:0000256" key="22">
    <source>
        <dbReference type="ARBA" id="ARBA00023167"/>
    </source>
</evidence>
<feature type="coiled-coil region" evidence="28">
    <location>
        <begin position="51"/>
        <end position="78"/>
    </location>
</feature>
<dbReference type="Gene3D" id="3.40.50.720">
    <property type="entry name" value="NAD(P)-binding Rossmann-like Domain"/>
    <property type="match status" value="1"/>
</dbReference>
<comment type="function">
    <text evidence="24">Bifunctional aspartate kinase and homoserine dehydrogenase that catalyzes the first and the third steps toward the synthesis of lysine, methionine and threonine from aspartate.</text>
</comment>
<keyword evidence="17" id="KW-0521">NADP</keyword>
<dbReference type="GO" id="GO:0004412">
    <property type="term" value="F:homoserine dehydrogenase activity"/>
    <property type="evidence" value="ECO:0007669"/>
    <property type="project" value="UniProtKB-EC"/>
</dbReference>
<keyword evidence="23" id="KW-0511">Multifunctional enzyme</keyword>
<dbReference type="InterPro" id="IPR036291">
    <property type="entry name" value="NAD(P)-bd_dom_sf"/>
</dbReference>
<comment type="similarity">
    <text evidence="8">In the N-terminal section; belongs to the aspartokinase family.</text>
</comment>
<keyword evidence="19" id="KW-0520">NAD</keyword>
<dbReference type="Pfam" id="PF03447">
    <property type="entry name" value="NAD_binding_3"/>
    <property type="match status" value="1"/>
</dbReference>
<dbReference type="Gene3D" id="3.30.2130.10">
    <property type="entry name" value="VC0802-like"/>
    <property type="match status" value="1"/>
</dbReference>
<evidence type="ECO:0000256" key="23">
    <source>
        <dbReference type="ARBA" id="ARBA00023268"/>
    </source>
</evidence>
<dbReference type="Pfam" id="PF00742">
    <property type="entry name" value="Homoserine_dh"/>
    <property type="match status" value="1"/>
</dbReference>
<evidence type="ECO:0000256" key="11">
    <source>
        <dbReference type="ARBA" id="ARBA00022679"/>
    </source>
</evidence>
<dbReference type="GO" id="GO:0009088">
    <property type="term" value="P:threonine biosynthetic process"/>
    <property type="evidence" value="ECO:0007669"/>
    <property type="project" value="UniProtKB-UniPathway"/>
</dbReference>
<gene>
    <name evidence="30" type="ORF">DRF65_26145</name>
</gene>
<evidence type="ECO:0000256" key="9">
    <source>
        <dbReference type="ARBA" id="ARBA00011881"/>
    </source>
</evidence>
<dbReference type="PIRSF" id="PIRSF000727">
    <property type="entry name" value="ThrA"/>
    <property type="match status" value="1"/>
</dbReference>
<dbReference type="UniPathway" id="UPA00034">
    <property type="reaction ID" value="UER00015"/>
</dbReference>
<dbReference type="InterPro" id="IPR005106">
    <property type="entry name" value="Asp/hSer_DH_NAD-bd"/>
</dbReference>
<evidence type="ECO:0000256" key="12">
    <source>
        <dbReference type="ARBA" id="ARBA00022697"/>
    </source>
</evidence>
<dbReference type="FunFam" id="3.30.360.10:FF:000006">
    <property type="entry name" value="Bifunctional aspartokinase/homoserine dehydrogenase"/>
    <property type="match status" value="1"/>
</dbReference>
<comment type="subunit">
    <text evidence="9">Homotetramer.</text>
</comment>
<dbReference type="GO" id="GO:0050661">
    <property type="term" value="F:NADP binding"/>
    <property type="evidence" value="ECO:0007669"/>
    <property type="project" value="InterPro"/>
</dbReference>
<comment type="similarity">
    <text evidence="7">In the C-terminal section; belongs to the homoserine dehydrogenase family.</text>
</comment>
<dbReference type="Proteomes" id="UP000256686">
    <property type="component" value="Unassembled WGS sequence"/>
</dbReference>
<keyword evidence="11" id="KW-0808">Transferase</keyword>
<keyword evidence="13" id="KW-0479">Metal-binding</keyword>
<dbReference type="PANTHER" id="PTHR43070">
    <property type="match status" value="1"/>
</dbReference>
<proteinExistence type="inferred from homology"/>
<evidence type="ECO:0000259" key="29">
    <source>
        <dbReference type="PROSITE" id="PS51671"/>
    </source>
</evidence>
<evidence type="ECO:0000256" key="8">
    <source>
        <dbReference type="ARBA" id="ARBA00010046"/>
    </source>
</evidence>
<keyword evidence="20" id="KW-0915">Sodium</keyword>
<dbReference type="PROSITE" id="PS00324">
    <property type="entry name" value="ASPARTOKINASE"/>
    <property type="match status" value="1"/>
</dbReference>
<feature type="domain" description="ACT" evidence="29">
    <location>
        <begin position="325"/>
        <end position="394"/>
    </location>
</feature>
<dbReference type="InterPro" id="IPR054352">
    <property type="entry name" value="ACT_Aspartokinase"/>
</dbReference>
<dbReference type="Gene3D" id="3.30.360.10">
    <property type="entry name" value="Dihydrodipicolinate Reductase, domain 2"/>
    <property type="match status" value="1"/>
</dbReference>
<comment type="catalytic activity">
    <reaction evidence="25">
        <text>L-aspartate + ATP = 4-phospho-L-aspartate + ADP</text>
        <dbReference type="Rhea" id="RHEA:23776"/>
        <dbReference type="ChEBI" id="CHEBI:29991"/>
        <dbReference type="ChEBI" id="CHEBI:30616"/>
        <dbReference type="ChEBI" id="CHEBI:57535"/>
        <dbReference type="ChEBI" id="CHEBI:456216"/>
        <dbReference type="EC" id="2.7.2.4"/>
    </reaction>
    <physiologicalReaction direction="left-to-right" evidence="25">
        <dbReference type="Rhea" id="RHEA:23777"/>
    </physiologicalReaction>
</comment>
<evidence type="ECO:0000256" key="10">
    <source>
        <dbReference type="ARBA" id="ARBA00022605"/>
    </source>
</evidence>
<accession>A0A3D9C0J4</accession>
<dbReference type="GO" id="GO:0009086">
    <property type="term" value="P:methionine biosynthetic process"/>
    <property type="evidence" value="ECO:0007669"/>
    <property type="project" value="UniProtKB-KW"/>
</dbReference>
<dbReference type="Gene3D" id="1.20.120.1320">
    <property type="entry name" value="Aspartokinase, catalytic domain"/>
    <property type="match status" value="1"/>
</dbReference>
<dbReference type="InterPro" id="IPR001341">
    <property type="entry name" value="Asp_kinase"/>
</dbReference>
<evidence type="ECO:0000256" key="14">
    <source>
        <dbReference type="ARBA" id="ARBA00022741"/>
    </source>
</evidence>
<dbReference type="CDD" id="cd04921">
    <property type="entry name" value="ACT_AKi-HSDH-ThrA-like_1"/>
    <property type="match status" value="1"/>
</dbReference>
<dbReference type="GO" id="GO:0004072">
    <property type="term" value="F:aspartate kinase activity"/>
    <property type="evidence" value="ECO:0007669"/>
    <property type="project" value="UniProtKB-EC"/>
</dbReference>
<dbReference type="UniPathway" id="UPA00051">
    <property type="reaction ID" value="UER00462"/>
</dbReference>
<dbReference type="GO" id="GO:0009089">
    <property type="term" value="P:lysine biosynthetic process via diaminopimelate"/>
    <property type="evidence" value="ECO:0007669"/>
    <property type="project" value="UniProtKB-UniPathway"/>
</dbReference>
<evidence type="ECO:0000256" key="13">
    <source>
        <dbReference type="ARBA" id="ARBA00022723"/>
    </source>
</evidence>
<dbReference type="InterPro" id="IPR018042">
    <property type="entry name" value="Aspartate_kinase_CS"/>
</dbReference>
<dbReference type="PROSITE" id="PS51671">
    <property type="entry name" value="ACT"/>
    <property type="match status" value="2"/>
</dbReference>
<evidence type="ECO:0000313" key="30">
    <source>
        <dbReference type="EMBL" id="REC59390.1"/>
    </source>
</evidence>
<dbReference type="PANTHER" id="PTHR43070:SF5">
    <property type="entry name" value="HOMOSERINE DEHYDROGENASE"/>
    <property type="match status" value="1"/>
</dbReference>
<dbReference type="SUPFAM" id="SSF53633">
    <property type="entry name" value="Carbamate kinase-like"/>
    <property type="match status" value="1"/>
</dbReference>
<evidence type="ECO:0000256" key="15">
    <source>
        <dbReference type="ARBA" id="ARBA00022777"/>
    </source>
</evidence>